<feature type="coiled-coil region" evidence="1">
    <location>
        <begin position="11"/>
        <end position="66"/>
    </location>
</feature>
<name>A0A1R2BWA4_9CILI</name>
<sequence>MEDVEAYKSQNECLKSSVREIQDSLVKAEREIVKYKKYIESLESQNNTLETSNKNLRTELEKIKNTDLYQGVKLKHIKPSVPEIFMNPKLVGDVDNSYNISLSDSEPEKSTPILEEEKQEPKVFKVSNSLA</sequence>
<feature type="region of interest" description="Disordered" evidence="2">
    <location>
        <begin position="101"/>
        <end position="131"/>
    </location>
</feature>
<protein>
    <submittedName>
        <fullName evidence="3">Uncharacterized protein</fullName>
    </submittedName>
</protein>
<reference evidence="3 4" key="1">
    <citation type="submission" date="2016-11" db="EMBL/GenBank/DDBJ databases">
        <title>The macronuclear genome of Stentor coeruleus: a giant cell with tiny introns.</title>
        <authorList>
            <person name="Slabodnick M."/>
            <person name="Ruby J.G."/>
            <person name="Reiff S.B."/>
            <person name="Swart E.C."/>
            <person name="Gosai S."/>
            <person name="Prabakaran S."/>
            <person name="Witkowska E."/>
            <person name="Larue G.E."/>
            <person name="Fisher S."/>
            <person name="Freeman R.M."/>
            <person name="Gunawardena J."/>
            <person name="Chu W."/>
            <person name="Stover N.A."/>
            <person name="Gregory B.D."/>
            <person name="Nowacki M."/>
            <person name="Derisi J."/>
            <person name="Roy S.W."/>
            <person name="Marshall W.F."/>
            <person name="Sood P."/>
        </authorList>
    </citation>
    <scope>NUCLEOTIDE SEQUENCE [LARGE SCALE GENOMIC DNA]</scope>
    <source>
        <strain evidence="3">WM001</strain>
    </source>
</reference>
<evidence type="ECO:0000313" key="4">
    <source>
        <dbReference type="Proteomes" id="UP000187209"/>
    </source>
</evidence>
<evidence type="ECO:0000256" key="1">
    <source>
        <dbReference type="SAM" id="Coils"/>
    </source>
</evidence>
<dbReference type="EMBL" id="MPUH01000394">
    <property type="protein sequence ID" value="OMJ81099.1"/>
    <property type="molecule type" value="Genomic_DNA"/>
</dbReference>
<comment type="caution">
    <text evidence="3">The sequence shown here is derived from an EMBL/GenBank/DDBJ whole genome shotgun (WGS) entry which is preliminary data.</text>
</comment>
<gene>
    <name evidence="3" type="ORF">SteCoe_18511</name>
</gene>
<accession>A0A1R2BWA4</accession>
<dbReference type="Proteomes" id="UP000187209">
    <property type="component" value="Unassembled WGS sequence"/>
</dbReference>
<keyword evidence="1" id="KW-0175">Coiled coil</keyword>
<evidence type="ECO:0000313" key="3">
    <source>
        <dbReference type="EMBL" id="OMJ81099.1"/>
    </source>
</evidence>
<dbReference type="AlphaFoldDB" id="A0A1R2BWA4"/>
<keyword evidence="4" id="KW-1185">Reference proteome</keyword>
<evidence type="ECO:0000256" key="2">
    <source>
        <dbReference type="SAM" id="MobiDB-lite"/>
    </source>
</evidence>
<organism evidence="3 4">
    <name type="scientific">Stentor coeruleus</name>
    <dbReference type="NCBI Taxonomy" id="5963"/>
    <lineage>
        <taxon>Eukaryota</taxon>
        <taxon>Sar</taxon>
        <taxon>Alveolata</taxon>
        <taxon>Ciliophora</taxon>
        <taxon>Postciliodesmatophora</taxon>
        <taxon>Heterotrichea</taxon>
        <taxon>Heterotrichida</taxon>
        <taxon>Stentoridae</taxon>
        <taxon>Stentor</taxon>
    </lineage>
</organism>
<proteinExistence type="predicted"/>